<reference evidence="10 11" key="1">
    <citation type="submission" date="2019-05" db="EMBL/GenBank/DDBJ databases">
        <title>Draft genome sequence of Nonomuraea zeae DSM 100528.</title>
        <authorList>
            <person name="Saricaoglu S."/>
            <person name="Isik K."/>
        </authorList>
    </citation>
    <scope>NUCLEOTIDE SEQUENCE [LARGE SCALE GENOMIC DNA]</scope>
    <source>
        <strain evidence="10 11">DSM 100528</strain>
    </source>
</reference>
<evidence type="ECO:0000256" key="7">
    <source>
        <dbReference type="RuleBase" id="RU363032"/>
    </source>
</evidence>
<dbReference type="PROSITE" id="PS50928">
    <property type="entry name" value="ABC_TM1"/>
    <property type="match status" value="1"/>
</dbReference>
<dbReference type="Gene3D" id="1.10.3720.10">
    <property type="entry name" value="MetI-like"/>
    <property type="match status" value="1"/>
</dbReference>
<dbReference type="CDD" id="cd06261">
    <property type="entry name" value="TM_PBP2"/>
    <property type="match status" value="1"/>
</dbReference>
<feature type="transmembrane region" description="Helical" evidence="7">
    <location>
        <begin position="295"/>
        <end position="317"/>
    </location>
</feature>
<keyword evidence="6 7" id="KW-0472">Membrane</keyword>
<evidence type="ECO:0000256" key="4">
    <source>
        <dbReference type="ARBA" id="ARBA00022692"/>
    </source>
</evidence>
<evidence type="ECO:0000256" key="5">
    <source>
        <dbReference type="ARBA" id="ARBA00022989"/>
    </source>
</evidence>
<dbReference type="PANTHER" id="PTHR30193">
    <property type="entry name" value="ABC TRANSPORTER PERMEASE PROTEIN"/>
    <property type="match status" value="1"/>
</dbReference>
<evidence type="ECO:0000256" key="6">
    <source>
        <dbReference type="ARBA" id="ARBA00023136"/>
    </source>
</evidence>
<sequence length="327" mass="36094">MASLTAAPQAGPPGGPAGRQARPSLWRRREGLRALVWLSPWLAGVSIFFVYPMLSTVYFSFHRYDMYTLEFVGLDNYRYLLQDPRVAVSARNTLWLVVVMVPATVLFSLALAQLVTRLKAGAGIIRTIFYLPSLVPLAAGTITFVFLMNPATGPWNQFLALFGIHGPDWFGDPGWSKPSLTLLSMWSCGQLAVIFLAALLDVPRHLYEAAAIDGAGPWRQFRSVTLPMIAPVLMFSLVTNVIYALQYFTQAMIASRVASGVTDSAGSTFSPGYPEESLLTLPQWLFQAGFRDYSMGYACVLALLLFGASMIFTLILLRQFRRAGEDV</sequence>
<accession>A0A5S4FAI5</accession>
<dbReference type="InterPro" id="IPR035906">
    <property type="entry name" value="MetI-like_sf"/>
</dbReference>
<dbReference type="AlphaFoldDB" id="A0A5S4FAI5"/>
<evidence type="ECO:0000313" key="11">
    <source>
        <dbReference type="Proteomes" id="UP000306628"/>
    </source>
</evidence>
<keyword evidence="11" id="KW-1185">Reference proteome</keyword>
<dbReference type="InterPro" id="IPR051393">
    <property type="entry name" value="ABC_transporter_permease"/>
</dbReference>
<feature type="transmembrane region" description="Helical" evidence="7">
    <location>
        <begin position="34"/>
        <end position="54"/>
    </location>
</feature>
<dbReference type="PANTHER" id="PTHR30193:SF1">
    <property type="entry name" value="ABC TRANSPORTER PERMEASE PROTEIN YESP-RELATED"/>
    <property type="match status" value="1"/>
</dbReference>
<keyword evidence="4 7" id="KW-0812">Transmembrane</keyword>
<dbReference type="EMBL" id="VCKX01000411">
    <property type="protein sequence ID" value="TMR14331.1"/>
    <property type="molecule type" value="Genomic_DNA"/>
</dbReference>
<gene>
    <name evidence="10" type="ORF">ETD85_56885</name>
</gene>
<dbReference type="Proteomes" id="UP000306628">
    <property type="component" value="Unassembled WGS sequence"/>
</dbReference>
<protein>
    <submittedName>
        <fullName evidence="10">Sugar ABC transporter permease</fullName>
    </submittedName>
</protein>
<feature type="region of interest" description="Disordered" evidence="8">
    <location>
        <begin position="1"/>
        <end position="21"/>
    </location>
</feature>
<feature type="transmembrane region" description="Helical" evidence="7">
    <location>
        <begin position="128"/>
        <end position="148"/>
    </location>
</feature>
<dbReference type="GO" id="GO:0005886">
    <property type="term" value="C:plasma membrane"/>
    <property type="evidence" value="ECO:0007669"/>
    <property type="project" value="UniProtKB-SubCell"/>
</dbReference>
<organism evidence="10 11">
    <name type="scientific">Nonomuraea zeae</name>
    <dbReference type="NCBI Taxonomy" id="1642303"/>
    <lineage>
        <taxon>Bacteria</taxon>
        <taxon>Bacillati</taxon>
        <taxon>Actinomycetota</taxon>
        <taxon>Actinomycetes</taxon>
        <taxon>Streptosporangiales</taxon>
        <taxon>Streptosporangiaceae</taxon>
        <taxon>Nonomuraea</taxon>
    </lineage>
</organism>
<feature type="transmembrane region" description="Helical" evidence="7">
    <location>
        <begin position="94"/>
        <end position="116"/>
    </location>
</feature>
<comment type="subcellular location">
    <subcellularLocation>
        <location evidence="1 7">Cell membrane</location>
        <topology evidence="1 7">Multi-pass membrane protein</topology>
    </subcellularLocation>
</comment>
<dbReference type="InterPro" id="IPR000515">
    <property type="entry name" value="MetI-like"/>
</dbReference>
<proteinExistence type="inferred from homology"/>
<dbReference type="GO" id="GO:0055085">
    <property type="term" value="P:transmembrane transport"/>
    <property type="evidence" value="ECO:0007669"/>
    <property type="project" value="InterPro"/>
</dbReference>
<evidence type="ECO:0000259" key="9">
    <source>
        <dbReference type="PROSITE" id="PS50928"/>
    </source>
</evidence>
<keyword evidence="2 7" id="KW-0813">Transport</keyword>
<dbReference type="OrthoDB" id="4053402at2"/>
<evidence type="ECO:0000256" key="2">
    <source>
        <dbReference type="ARBA" id="ARBA00022448"/>
    </source>
</evidence>
<evidence type="ECO:0000313" key="10">
    <source>
        <dbReference type="EMBL" id="TMR14331.1"/>
    </source>
</evidence>
<evidence type="ECO:0000256" key="8">
    <source>
        <dbReference type="SAM" id="MobiDB-lite"/>
    </source>
</evidence>
<evidence type="ECO:0000256" key="1">
    <source>
        <dbReference type="ARBA" id="ARBA00004651"/>
    </source>
</evidence>
<dbReference type="SUPFAM" id="SSF161098">
    <property type="entry name" value="MetI-like"/>
    <property type="match status" value="1"/>
</dbReference>
<keyword evidence="5 7" id="KW-1133">Transmembrane helix</keyword>
<dbReference type="Pfam" id="PF00528">
    <property type="entry name" value="BPD_transp_1"/>
    <property type="match status" value="1"/>
</dbReference>
<name>A0A5S4FAI5_9ACTN</name>
<feature type="domain" description="ABC transmembrane type-1" evidence="9">
    <location>
        <begin position="90"/>
        <end position="316"/>
    </location>
</feature>
<feature type="transmembrane region" description="Helical" evidence="7">
    <location>
        <begin position="183"/>
        <end position="203"/>
    </location>
</feature>
<comment type="caution">
    <text evidence="10">The sequence shown here is derived from an EMBL/GenBank/DDBJ whole genome shotgun (WGS) entry which is preliminary data.</text>
</comment>
<keyword evidence="3" id="KW-1003">Cell membrane</keyword>
<evidence type="ECO:0000256" key="3">
    <source>
        <dbReference type="ARBA" id="ARBA00022475"/>
    </source>
</evidence>
<feature type="transmembrane region" description="Helical" evidence="7">
    <location>
        <begin position="224"/>
        <end position="245"/>
    </location>
</feature>
<comment type="similarity">
    <text evidence="7">Belongs to the binding-protein-dependent transport system permease family.</text>
</comment>